<reference evidence="1" key="1">
    <citation type="submission" date="2020-05" db="EMBL/GenBank/DDBJ databases">
        <title>Large-scale comparative analyses of tick genomes elucidate their genetic diversity and vector capacities.</title>
        <authorList>
            <person name="Jia N."/>
            <person name="Wang J."/>
            <person name="Shi W."/>
            <person name="Du L."/>
            <person name="Sun Y."/>
            <person name="Zhan W."/>
            <person name="Jiang J."/>
            <person name="Wang Q."/>
            <person name="Zhang B."/>
            <person name="Ji P."/>
            <person name="Sakyi L.B."/>
            <person name="Cui X."/>
            <person name="Yuan T."/>
            <person name="Jiang B."/>
            <person name="Yang W."/>
            <person name="Lam T.T.-Y."/>
            <person name="Chang Q."/>
            <person name="Ding S."/>
            <person name="Wang X."/>
            <person name="Zhu J."/>
            <person name="Ruan X."/>
            <person name="Zhao L."/>
            <person name="Wei J."/>
            <person name="Que T."/>
            <person name="Du C."/>
            <person name="Cheng J."/>
            <person name="Dai P."/>
            <person name="Han X."/>
            <person name="Huang E."/>
            <person name="Gao Y."/>
            <person name="Liu J."/>
            <person name="Shao H."/>
            <person name="Ye R."/>
            <person name="Li L."/>
            <person name="Wei W."/>
            <person name="Wang X."/>
            <person name="Wang C."/>
            <person name="Yang T."/>
            <person name="Huo Q."/>
            <person name="Li W."/>
            <person name="Guo W."/>
            <person name="Chen H."/>
            <person name="Zhou L."/>
            <person name="Ni X."/>
            <person name="Tian J."/>
            <person name="Zhou Y."/>
            <person name="Sheng Y."/>
            <person name="Liu T."/>
            <person name="Pan Y."/>
            <person name="Xia L."/>
            <person name="Li J."/>
            <person name="Zhao F."/>
            <person name="Cao W."/>
        </authorList>
    </citation>
    <scope>NUCLEOTIDE SEQUENCE</scope>
    <source>
        <strain evidence="1">Hyas-2018</strain>
    </source>
</reference>
<gene>
    <name evidence="1" type="ORF">HPB50_009535</name>
</gene>
<evidence type="ECO:0000313" key="2">
    <source>
        <dbReference type="Proteomes" id="UP000821845"/>
    </source>
</evidence>
<comment type="caution">
    <text evidence="1">The sequence shown here is derived from an EMBL/GenBank/DDBJ whole genome shotgun (WGS) entry which is preliminary data.</text>
</comment>
<protein>
    <submittedName>
        <fullName evidence="1">Uncharacterized protein</fullName>
    </submittedName>
</protein>
<keyword evidence="2" id="KW-1185">Reference proteome</keyword>
<accession>A0ACB7RIF1</accession>
<proteinExistence type="predicted"/>
<name>A0ACB7RIF1_HYAAI</name>
<dbReference type="Proteomes" id="UP000821845">
    <property type="component" value="Chromosome 9"/>
</dbReference>
<organism evidence="1 2">
    <name type="scientific">Hyalomma asiaticum</name>
    <name type="common">Tick</name>
    <dbReference type="NCBI Taxonomy" id="266040"/>
    <lineage>
        <taxon>Eukaryota</taxon>
        <taxon>Metazoa</taxon>
        <taxon>Ecdysozoa</taxon>
        <taxon>Arthropoda</taxon>
        <taxon>Chelicerata</taxon>
        <taxon>Arachnida</taxon>
        <taxon>Acari</taxon>
        <taxon>Parasitiformes</taxon>
        <taxon>Ixodida</taxon>
        <taxon>Ixodoidea</taxon>
        <taxon>Ixodidae</taxon>
        <taxon>Hyalomminae</taxon>
        <taxon>Hyalomma</taxon>
    </lineage>
</organism>
<dbReference type="EMBL" id="CM023489">
    <property type="protein sequence ID" value="KAH6922118.1"/>
    <property type="molecule type" value="Genomic_DNA"/>
</dbReference>
<sequence>MRDAGATGRQQSCTVPYDPPPNSRCSENTGRYIFFSGCGLAVALFVVLGAVSFKILRQHPWKDGDDRMSFCCPREADELARYINSTVSPCKDFFAYACSSIINHKPSTSDDQHFQIMYSLITGADRHGKQKADAGRFLTAYFASCVRAIPRRESFFYSLANALVQHELDNLRHVNARGVLAYILAASVKYRMPSAVRVTFKSNRALMSLTVATICSTRKYTSDALIATVEALKKYLNMTLVLDGVVNFAVNICRKSTKVVRMKSTYTMPYDRASFNVEVWPMDAFEAILGPYGYRIQNETSISVQGVHRIRRLHDQLTVQDSAGATTATKIAYLVWHSVVSGSKVFYKSYDGSHPGAFIACLESLNDIWEAWDAFAAEMFTDLRTDAEALAVFASVKRAVYADCQSSKLFDVEDLGRLRNFLGGLTLVTPRDASQSSSLTVPNGTDDIGENILRGRVYSYEVATRRDMGMDDSNVVTYGFVQFMGDKHLVLPLSAYGYIGLGTNNHDVPNQALLGRMLAESLWYKMLGHTTWTARTTSNIDDFFYCVQRQRRIGDKDVPTDQLAVTVLGLLSALNALNKSSHWNVPRFTTNLWQVTEAQLFFILSTQKRCPASWSVSEARFFNASLLYVDEFATAFGCPTTEMPAKFSECFMRALPSRV</sequence>
<evidence type="ECO:0000313" key="1">
    <source>
        <dbReference type="EMBL" id="KAH6922118.1"/>
    </source>
</evidence>